<dbReference type="PANTHER" id="PTHR12126:SF11">
    <property type="entry name" value="NADH DEHYDROGENASE [UBIQUINONE] 1 ALPHA SUBCOMPLEX SUBUNIT 9, MITOCHONDRIAL"/>
    <property type="match status" value="1"/>
</dbReference>
<comment type="caution">
    <text evidence="2">The sequence shown here is derived from an EMBL/GenBank/DDBJ whole genome shotgun (WGS) entry which is preliminary data.</text>
</comment>
<dbReference type="InterPro" id="IPR051207">
    <property type="entry name" value="ComplexI_NDUFA9_subunit"/>
</dbReference>
<gene>
    <name evidence="2" type="ORF">ACFSBT_15200</name>
</gene>
<dbReference type="CDD" id="cd05271">
    <property type="entry name" value="NDUFA9_like_SDR_a"/>
    <property type="match status" value="1"/>
</dbReference>
<dbReference type="PANTHER" id="PTHR12126">
    <property type="entry name" value="NADH-UBIQUINONE OXIDOREDUCTASE 39 KDA SUBUNIT-RELATED"/>
    <property type="match status" value="1"/>
</dbReference>
<dbReference type="Pfam" id="PF13460">
    <property type="entry name" value="NAD_binding_10"/>
    <property type="match status" value="1"/>
</dbReference>
<dbReference type="RefSeq" id="WP_250874568.1">
    <property type="nucleotide sequence ID" value="NZ_JALXFV010000008.1"/>
</dbReference>
<reference evidence="2 3" key="1">
    <citation type="journal article" date="2019" name="Int. J. Syst. Evol. Microbiol.">
        <title>The Global Catalogue of Microorganisms (GCM) 10K type strain sequencing project: providing services to taxonomists for standard genome sequencing and annotation.</title>
        <authorList>
            <consortium name="The Broad Institute Genomics Platform"/>
            <consortium name="The Broad Institute Genome Sequencing Center for Infectious Disease"/>
            <person name="Wu L."/>
            <person name="Ma J."/>
        </authorList>
    </citation>
    <scope>NUCLEOTIDE SEQUENCE [LARGE SCALE GENOMIC DNA]</scope>
    <source>
        <strain evidence="2 3">CGMCC 1.12563</strain>
    </source>
</reference>
<feature type="domain" description="NAD(P)-binding" evidence="1">
    <location>
        <begin position="7"/>
        <end position="150"/>
    </location>
</feature>
<proteinExistence type="predicted"/>
<accession>A0ABD6AYD3</accession>
<name>A0ABD6AYD3_9EURY</name>
<protein>
    <submittedName>
        <fullName evidence="2">Complex I NDUFA9 subunit family protein</fullName>
    </submittedName>
</protein>
<dbReference type="Proteomes" id="UP001597187">
    <property type="component" value="Unassembled WGS sequence"/>
</dbReference>
<keyword evidence="3" id="KW-1185">Reference proteome</keyword>
<dbReference type="EMBL" id="JBHUDC010000008">
    <property type="protein sequence ID" value="MFD1514626.1"/>
    <property type="molecule type" value="Genomic_DNA"/>
</dbReference>
<dbReference type="SUPFAM" id="SSF51735">
    <property type="entry name" value="NAD(P)-binding Rossmann-fold domains"/>
    <property type="match status" value="1"/>
</dbReference>
<evidence type="ECO:0000313" key="3">
    <source>
        <dbReference type="Proteomes" id="UP001597187"/>
    </source>
</evidence>
<evidence type="ECO:0000259" key="1">
    <source>
        <dbReference type="Pfam" id="PF13460"/>
    </source>
</evidence>
<sequence length="301" mass="31922">MRVLVVGGTGFVGTALCRELNERGHDVTAMSRSPDDDDIPDGVESVMGNVEAYDSIEGAFEDQDVVVNLVALSPLFRPSGGYDRHFEVHLGGTENVVKAAQEHDVPKLVQQSALGADPDGDTAYIASKGQAERVVRESGLEYVITRPSVIFGDGGEFVPFTKKLAPRPAAPLPGGGDTRFQPIWLGDFVPMLADCVEDDDHVGNVYEVGGPQVLTLAEVAEMAHRADGHSFRAIPIPMALADVGLGMLGAVGGPMGRDQARSLRIDNTVDDNDVAAFGYAEDDLTTLGEYLGLTDEATAEP</sequence>
<evidence type="ECO:0000313" key="2">
    <source>
        <dbReference type="EMBL" id="MFD1514626.1"/>
    </source>
</evidence>
<dbReference type="Gene3D" id="3.40.50.720">
    <property type="entry name" value="NAD(P)-binding Rossmann-like Domain"/>
    <property type="match status" value="1"/>
</dbReference>
<organism evidence="2 3">
    <name type="scientific">Halomarina rubra</name>
    <dbReference type="NCBI Taxonomy" id="2071873"/>
    <lineage>
        <taxon>Archaea</taxon>
        <taxon>Methanobacteriati</taxon>
        <taxon>Methanobacteriota</taxon>
        <taxon>Stenosarchaea group</taxon>
        <taxon>Halobacteria</taxon>
        <taxon>Halobacteriales</taxon>
        <taxon>Natronomonadaceae</taxon>
        <taxon>Halomarina</taxon>
    </lineage>
</organism>
<dbReference type="AlphaFoldDB" id="A0ABD6AYD3"/>
<dbReference type="InterPro" id="IPR036291">
    <property type="entry name" value="NAD(P)-bd_dom_sf"/>
</dbReference>
<dbReference type="InterPro" id="IPR016040">
    <property type="entry name" value="NAD(P)-bd_dom"/>
</dbReference>